<dbReference type="AlphaFoldDB" id="A0A183CJS6"/>
<evidence type="ECO:0000313" key="1">
    <source>
        <dbReference type="Proteomes" id="UP000050741"/>
    </source>
</evidence>
<protein>
    <submittedName>
        <fullName evidence="2">VPS13_C domain-containing protein</fullName>
    </submittedName>
</protein>
<organism evidence="1 2">
    <name type="scientific">Globodera pallida</name>
    <name type="common">Potato cyst nematode worm</name>
    <name type="synonym">Heterodera pallida</name>
    <dbReference type="NCBI Taxonomy" id="36090"/>
    <lineage>
        <taxon>Eukaryota</taxon>
        <taxon>Metazoa</taxon>
        <taxon>Ecdysozoa</taxon>
        <taxon>Nematoda</taxon>
        <taxon>Chromadorea</taxon>
        <taxon>Rhabditida</taxon>
        <taxon>Tylenchina</taxon>
        <taxon>Tylenchomorpha</taxon>
        <taxon>Tylenchoidea</taxon>
        <taxon>Heteroderidae</taxon>
        <taxon>Heteroderinae</taxon>
        <taxon>Globodera</taxon>
    </lineage>
</organism>
<reference evidence="2" key="3">
    <citation type="submission" date="2016-06" db="UniProtKB">
        <authorList>
            <consortium name="WormBaseParasite"/>
        </authorList>
    </citation>
    <scope>IDENTIFICATION</scope>
</reference>
<accession>A0A183CJS6</accession>
<dbReference type="WBParaSite" id="GPLIN_001313200">
    <property type="protein sequence ID" value="GPLIN_001313200"/>
    <property type="gene ID" value="GPLIN_001313200"/>
</dbReference>
<keyword evidence="1" id="KW-1185">Reference proteome</keyword>
<sequence>MNIGFGRGPLLLSIHQTAPAEFREGVYIGLTSAFSHTVCGVLGLTSRITGTVGKSVAALTMDEDFQRHRMLAQQPTYHRDGDVPRSARRWHRRRRGVTGQFVFMLVVCS</sequence>
<reference evidence="1" key="2">
    <citation type="submission" date="2014-05" db="EMBL/GenBank/DDBJ databases">
        <title>The genome and life-stage specific transcriptomes of Globodera pallida elucidate key aspects of plant parasitism by a cyst nematode.</title>
        <authorList>
            <person name="Cotton J.A."/>
            <person name="Lilley C.J."/>
            <person name="Jones L.M."/>
            <person name="Kikuchi T."/>
            <person name="Reid A.J."/>
            <person name="Thorpe P."/>
            <person name="Tsai I.J."/>
            <person name="Beasley H."/>
            <person name="Blok V."/>
            <person name="Cock P.J.A."/>
            <person name="Van den Akker S.E."/>
            <person name="Holroyd N."/>
            <person name="Hunt M."/>
            <person name="Mantelin S."/>
            <person name="Naghra H."/>
            <person name="Pain A."/>
            <person name="Palomares-Rius J.E."/>
            <person name="Zarowiecki M."/>
            <person name="Berriman M."/>
            <person name="Jones J.T."/>
            <person name="Urwin P.E."/>
        </authorList>
    </citation>
    <scope>NUCLEOTIDE SEQUENCE [LARGE SCALE GENOMIC DNA]</scope>
    <source>
        <strain evidence="1">Lindley</strain>
    </source>
</reference>
<dbReference type="Proteomes" id="UP000050741">
    <property type="component" value="Unassembled WGS sequence"/>
</dbReference>
<evidence type="ECO:0000313" key="2">
    <source>
        <dbReference type="WBParaSite" id="GPLIN_001313200"/>
    </source>
</evidence>
<name>A0A183CJS6_GLOPA</name>
<reference evidence="1" key="1">
    <citation type="submission" date="2013-12" db="EMBL/GenBank/DDBJ databases">
        <authorList>
            <person name="Aslett M."/>
        </authorList>
    </citation>
    <scope>NUCLEOTIDE SEQUENCE [LARGE SCALE GENOMIC DNA]</scope>
    <source>
        <strain evidence="1">Lindley</strain>
    </source>
</reference>
<proteinExistence type="predicted"/>